<gene>
    <name evidence="6" type="ORF">KZC50_08680</name>
</gene>
<dbReference type="Pfam" id="PF07992">
    <property type="entry name" value="Pyr_redox_2"/>
    <property type="match status" value="1"/>
</dbReference>
<dbReference type="Proteomes" id="UP001183582">
    <property type="component" value="Unassembled WGS sequence"/>
</dbReference>
<dbReference type="EMBL" id="JAHWXH010000001">
    <property type="protein sequence ID" value="MDS0245685.1"/>
    <property type="molecule type" value="Genomic_DNA"/>
</dbReference>
<dbReference type="PANTHER" id="PTHR48105">
    <property type="entry name" value="THIOREDOXIN REDUCTASE 1-RELATED-RELATED"/>
    <property type="match status" value="1"/>
</dbReference>
<dbReference type="InterPro" id="IPR041698">
    <property type="entry name" value="Methyltransf_25"/>
</dbReference>
<feature type="domain" description="Methyltransferase" evidence="5">
    <location>
        <begin position="354"/>
        <end position="447"/>
    </location>
</feature>
<evidence type="ECO:0000256" key="1">
    <source>
        <dbReference type="ARBA" id="ARBA00022630"/>
    </source>
</evidence>
<organism evidence="6 7">
    <name type="scientific">Microbacterium aurantiacum</name>
    <dbReference type="NCBI Taxonomy" id="162393"/>
    <lineage>
        <taxon>Bacteria</taxon>
        <taxon>Bacillati</taxon>
        <taxon>Actinomycetota</taxon>
        <taxon>Actinomycetes</taxon>
        <taxon>Micrococcales</taxon>
        <taxon>Microbacteriaceae</taxon>
        <taxon>Microbacterium</taxon>
    </lineage>
</organism>
<evidence type="ECO:0000313" key="7">
    <source>
        <dbReference type="Proteomes" id="UP001183582"/>
    </source>
</evidence>
<dbReference type="Gene3D" id="3.40.50.150">
    <property type="entry name" value="Vaccinia Virus protein VP39"/>
    <property type="match status" value="1"/>
</dbReference>
<evidence type="ECO:0000313" key="6">
    <source>
        <dbReference type="EMBL" id="MDS0245685.1"/>
    </source>
</evidence>
<evidence type="ECO:0000256" key="2">
    <source>
        <dbReference type="ARBA" id="ARBA00023002"/>
    </source>
</evidence>
<dbReference type="Gene3D" id="3.50.50.60">
    <property type="entry name" value="FAD/NAD(P)-binding domain"/>
    <property type="match status" value="2"/>
</dbReference>
<comment type="catalytic activity">
    <reaction evidence="3">
        <text>[thioredoxin]-dithiol + NADP(+) = [thioredoxin]-disulfide + NADPH + H(+)</text>
        <dbReference type="Rhea" id="RHEA:20345"/>
        <dbReference type="Rhea" id="RHEA-COMP:10698"/>
        <dbReference type="Rhea" id="RHEA-COMP:10700"/>
        <dbReference type="ChEBI" id="CHEBI:15378"/>
        <dbReference type="ChEBI" id="CHEBI:29950"/>
        <dbReference type="ChEBI" id="CHEBI:50058"/>
        <dbReference type="ChEBI" id="CHEBI:57783"/>
        <dbReference type="ChEBI" id="CHEBI:58349"/>
        <dbReference type="EC" id="1.8.1.9"/>
    </reaction>
</comment>
<dbReference type="RefSeq" id="WP_310891386.1">
    <property type="nucleotide sequence ID" value="NZ_BAAAGR010000001.1"/>
</dbReference>
<sequence>MHTWDALIVGSGPAGLAAALMLGRARRRVLVVDDDLPRNRFAAHMHGVVGFDGVPPEDLAARGRAEAEGYGVVFRSARVTGVADTTPGQDAGLRVTVTGGDTLTARVVIAASGVVDELPAIPGLAEHWGTHVLHCPYCHGWEVRDRRLGVLLMSLFGLHQADLVRQWSADLTVFTQGLALDDDARRRIEARGTRIVAAPVTALTSADGALTGATLADGTTVPLDALFVAAVPRPRDAYLDALDLPRDENVPGRPIATDPQGRTAHPRVWIAGNIAQPYANVPLSLGQGSMAGAGVNMVLVEDDIRTALATDAAPPADPAAHWEARYAERPTIWSGRVNAALADVVASLPPGRALDLGCGEGGDAVWLARAGWQVTGLDISPTAVERARRAADDAGVGEPTRFVATDLAEVSAFEPADLVMASFLHSTVDLPRTAILRRAAAAVVTGGRLLVIGHAEPPPWAGHHGRHAPMSTPSEDRAALALDPAEWEVEIEDLRARPATSPDGEAVILRDGVLLLRRR</sequence>
<reference evidence="6 7" key="1">
    <citation type="submission" date="2021-06" db="EMBL/GenBank/DDBJ databases">
        <title>Genome-based taxonomic framework of Microbacterium strains isolated from marine environment, the description of four new species and reclassification of four preexisting species.</title>
        <authorList>
            <person name="Lee S.D."/>
            <person name="Kim S.-M."/>
            <person name="Byeon Y.-S."/>
            <person name="Yang H.L."/>
            <person name="Kim I.S."/>
        </authorList>
    </citation>
    <scope>NUCLEOTIDE SEQUENCE [LARGE SCALE GENOMIC DNA]</scope>
    <source>
        <strain evidence="6 7">KACC 20514</strain>
    </source>
</reference>
<dbReference type="SUPFAM" id="SSF53335">
    <property type="entry name" value="S-adenosyl-L-methionine-dependent methyltransferases"/>
    <property type="match status" value="1"/>
</dbReference>
<protein>
    <submittedName>
        <fullName evidence="6">NAD(P)/FAD-dependent oxidoreductase</fullName>
    </submittedName>
</protein>
<proteinExistence type="predicted"/>
<name>A0AAJ2HDP7_9MICO</name>
<dbReference type="InterPro" id="IPR050097">
    <property type="entry name" value="Ferredoxin-NADP_redctase_2"/>
</dbReference>
<comment type="caution">
    <text evidence="6">The sequence shown here is derived from an EMBL/GenBank/DDBJ whole genome shotgun (WGS) entry which is preliminary data.</text>
</comment>
<dbReference type="Pfam" id="PF13649">
    <property type="entry name" value="Methyltransf_25"/>
    <property type="match status" value="1"/>
</dbReference>
<dbReference type="InterPro" id="IPR023753">
    <property type="entry name" value="FAD/NAD-binding_dom"/>
</dbReference>
<keyword evidence="1" id="KW-0285">Flavoprotein</keyword>
<accession>A0AAJ2HDP7</accession>
<dbReference type="AlphaFoldDB" id="A0AAJ2HDP7"/>
<dbReference type="InterPro" id="IPR029063">
    <property type="entry name" value="SAM-dependent_MTases_sf"/>
</dbReference>
<evidence type="ECO:0000259" key="4">
    <source>
        <dbReference type="Pfam" id="PF07992"/>
    </source>
</evidence>
<evidence type="ECO:0000259" key="5">
    <source>
        <dbReference type="Pfam" id="PF13649"/>
    </source>
</evidence>
<dbReference type="GO" id="GO:0004791">
    <property type="term" value="F:thioredoxin-disulfide reductase (NADPH) activity"/>
    <property type="evidence" value="ECO:0007669"/>
    <property type="project" value="UniProtKB-EC"/>
</dbReference>
<dbReference type="PRINTS" id="PR00469">
    <property type="entry name" value="PNDRDTASEII"/>
</dbReference>
<dbReference type="SUPFAM" id="SSF51905">
    <property type="entry name" value="FAD/NAD(P)-binding domain"/>
    <property type="match status" value="1"/>
</dbReference>
<dbReference type="PRINTS" id="PR00368">
    <property type="entry name" value="FADPNR"/>
</dbReference>
<keyword evidence="2" id="KW-0560">Oxidoreductase</keyword>
<evidence type="ECO:0000256" key="3">
    <source>
        <dbReference type="ARBA" id="ARBA00048132"/>
    </source>
</evidence>
<dbReference type="GeneID" id="301458301"/>
<dbReference type="InterPro" id="IPR036188">
    <property type="entry name" value="FAD/NAD-bd_sf"/>
</dbReference>
<dbReference type="CDD" id="cd02440">
    <property type="entry name" value="AdoMet_MTases"/>
    <property type="match status" value="1"/>
</dbReference>
<feature type="domain" description="FAD/NAD(P)-binding" evidence="4">
    <location>
        <begin position="5"/>
        <end position="287"/>
    </location>
</feature>